<feature type="compositionally biased region" description="Basic and acidic residues" evidence="1">
    <location>
        <begin position="79"/>
        <end position="99"/>
    </location>
</feature>
<keyword evidence="4" id="KW-1185">Reference proteome</keyword>
<evidence type="ECO:0000256" key="2">
    <source>
        <dbReference type="SAM" id="SignalP"/>
    </source>
</evidence>
<reference evidence="3" key="1">
    <citation type="journal article" date="2023" name="Mol. Phylogenet. Evol.">
        <title>Genome-scale phylogeny and comparative genomics of the fungal order Sordariales.</title>
        <authorList>
            <person name="Hensen N."/>
            <person name="Bonometti L."/>
            <person name="Westerberg I."/>
            <person name="Brannstrom I.O."/>
            <person name="Guillou S."/>
            <person name="Cros-Aarteil S."/>
            <person name="Calhoun S."/>
            <person name="Haridas S."/>
            <person name="Kuo A."/>
            <person name="Mondo S."/>
            <person name="Pangilinan J."/>
            <person name="Riley R."/>
            <person name="LaButti K."/>
            <person name="Andreopoulos B."/>
            <person name="Lipzen A."/>
            <person name="Chen C."/>
            <person name="Yan M."/>
            <person name="Daum C."/>
            <person name="Ng V."/>
            <person name="Clum A."/>
            <person name="Steindorff A."/>
            <person name="Ohm R.A."/>
            <person name="Martin F."/>
            <person name="Silar P."/>
            <person name="Natvig D.O."/>
            <person name="Lalanne C."/>
            <person name="Gautier V."/>
            <person name="Ament-Velasquez S.L."/>
            <person name="Kruys A."/>
            <person name="Hutchinson M.I."/>
            <person name="Powell A.J."/>
            <person name="Barry K."/>
            <person name="Miller A.N."/>
            <person name="Grigoriev I.V."/>
            <person name="Debuchy R."/>
            <person name="Gladieux P."/>
            <person name="Hiltunen Thoren M."/>
            <person name="Johannesson H."/>
        </authorList>
    </citation>
    <scope>NUCLEOTIDE SEQUENCE</scope>
    <source>
        <strain evidence="3">CBS 958.72</strain>
    </source>
</reference>
<keyword evidence="2" id="KW-0732">Signal</keyword>
<comment type="caution">
    <text evidence="3">The sequence shown here is derived from an EMBL/GenBank/DDBJ whole genome shotgun (WGS) entry which is preliminary data.</text>
</comment>
<evidence type="ECO:0000256" key="1">
    <source>
        <dbReference type="SAM" id="MobiDB-lite"/>
    </source>
</evidence>
<evidence type="ECO:0000313" key="3">
    <source>
        <dbReference type="EMBL" id="KAK3383032.1"/>
    </source>
</evidence>
<proteinExistence type="predicted"/>
<dbReference type="Proteomes" id="UP001287356">
    <property type="component" value="Unassembled WGS sequence"/>
</dbReference>
<accession>A0AAE0TXE7</accession>
<feature type="region of interest" description="Disordered" evidence="1">
    <location>
        <begin position="79"/>
        <end position="100"/>
    </location>
</feature>
<organism evidence="3 4">
    <name type="scientific">Lasiosphaeria ovina</name>
    <dbReference type="NCBI Taxonomy" id="92902"/>
    <lineage>
        <taxon>Eukaryota</taxon>
        <taxon>Fungi</taxon>
        <taxon>Dikarya</taxon>
        <taxon>Ascomycota</taxon>
        <taxon>Pezizomycotina</taxon>
        <taxon>Sordariomycetes</taxon>
        <taxon>Sordariomycetidae</taxon>
        <taxon>Sordariales</taxon>
        <taxon>Lasiosphaeriaceae</taxon>
        <taxon>Lasiosphaeria</taxon>
    </lineage>
</organism>
<gene>
    <name evidence="3" type="ORF">B0T24DRAFT_31604</name>
</gene>
<dbReference type="AlphaFoldDB" id="A0AAE0TXE7"/>
<reference evidence="3" key="2">
    <citation type="submission" date="2023-06" db="EMBL/GenBank/DDBJ databases">
        <authorList>
            <consortium name="Lawrence Berkeley National Laboratory"/>
            <person name="Haridas S."/>
            <person name="Hensen N."/>
            <person name="Bonometti L."/>
            <person name="Westerberg I."/>
            <person name="Brannstrom I.O."/>
            <person name="Guillou S."/>
            <person name="Cros-Aarteil S."/>
            <person name="Calhoun S."/>
            <person name="Kuo A."/>
            <person name="Mondo S."/>
            <person name="Pangilinan J."/>
            <person name="Riley R."/>
            <person name="Labutti K."/>
            <person name="Andreopoulos B."/>
            <person name="Lipzen A."/>
            <person name="Chen C."/>
            <person name="Yanf M."/>
            <person name="Daum C."/>
            <person name="Ng V."/>
            <person name="Clum A."/>
            <person name="Steindorff A."/>
            <person name="Ohm R."/>
            <person name="Martin F."/>
            <person name="Silar P."/>
            <person name="Natvig D."/>
            <person name="Lalanne C."/>
            <person name="Gautier V."/>
            <person name="Ament-Velasquez S.L."/>
            <person name="Kruys A."/>
            <person name="Hutchinson M.I."/>
            <person name="Powell A.J."/>
            <person name="Barry K."/>
            <person name="Miller A.N."/>
            <person name="Grigoriev I.V."/>
            <person name="Debuchy R."/>
            <person name="Gladieux P."/>
            <person name="Thoren M.H."/>
            <person name="Johannesson H."/>
        </authorList>
    </citation>
    <scope>NUCLEOTIDE SEQUENCE</scope>
    <source>
        <strain evidence="3">CBS 958.72</strain>
    </source>
</reference>
<evidence type="ECO:0000313" key="4">
    <source>
        <dbReference type="Proteomes" id="UP001287356"/>
    </source>
</evidence>
<sequence length="139" mass="16160">MFVCVCCCFSFLLIARITSLCPVLLVRAFDGPPEYPHMLFAWQTLRREEERRKKGKNQNTRGISFRSLSLCLESKVGDEMRESEHEKGTRVRMRKEKEGRRRRKSLGYCFPCLAVSCLPAHPSIPYMMAGKRGRYDLAH</sequence>
<dbReference type="EMBL" id="JAULSN010000001">
    <property type="protein sequence ID" value="KAK3383032.1"/>
    <property type="molecule type" value="Genomic_DNA"/>
</dbReference>
<feature type="signal peptide" evidence="2">
    <location>
        <begin position="1"/>
        <end position="28"/>
    </location>
</feature>
<name>A0AAE0TXE7_9PEZI</name>
<feature type="chain" id="PRO_5042002389" description="Secreted protein" evidence="2">
    <location>
        <begin position="29"/>
        <end position="139"/>
    </location>
</feature>
<evidence type="ECO:0008006" key="5">
    <source>
        <dbReference type="Google" id="ProtNLM"/>
    </source>
</evidence>
<protein>
    <recommendedName>
        <fullName evidence="5">Secreted protein</fullName>
    </recommendedName>
</protein>